<keyword evidence="5" id="KW-1185">Reference proteome</keyword>
<organism evidence="4 5">
    <name type="scientific">Embleya hyalina</name>
    <dbReference type="NCBI Taxonomy" id="516124"/>
    <lineage>
        <taxon>Bacteria</taxon>
        <taxon>Bacillati</taxon>
        <taxon>Actinomycetota</taxon>
        <taxon>Actinomycetes</taxon>
        <taxon>Kitasatosporales</taxon>
        <taxon>Streptomycetaceae</taxon>
        <taxon>Embleya</taxon>
    </lineage>
</organism>
<protein>
    <submittedName>
        <fullName evidence="4">Glucosamine-6-phosphate deaminase</fullName>
    </submittedName>
</protein>
<feature type="region of interest" description="Disordered" evidence="2">
    <location>
        <begin position="1"/>
        <end position="20"/>
    </location>
</feature>
<evidence type="ECO:0000256" key="1">
    <source>
        <dbReference type="ARBA" id="ARBA00022737"/>
    </source>
</evidence>
<dbReference type="RefSeq" id="WP_218042751.1">
    <property type="nucleotide sequence ID" value="NZ_BIFH01000016.1"/>
</dbReference>
<dbReference type="AlphaFoldDB" id="A0A401YJD5"/>
<evidence type="ECO:0000313" key="4">
    <source>
        <dbReference type="EMBL" id="GCD94639.1"/>
    </source>
</evidence>
<name>A0A401YJD5_9ACTN</name>
<feature type="domain" description="SIS" evidence="3">
    <location>
        <begin position="46"/>
        <end position="191"/>
    </location>
</feature>
<dbReference type="EMBL" id="BIFH01000016">
    <property type="protein sequence ID" value="GCD94639.1"/>
    <property type="molecule type" value="Genomic_DNA"/>
</dbReference>
<sequence>MTSATPSTPSTPTADDPTTAPGAVMAAEMAEQPDVLGRLVARLPELGEAVRGALPTPLLGSTLIARGSSDNAAVFGRYLFEPASGRPAGLAAPSLVTRYGARTDYSGYLVTALSQSGRTPEIVTAVRAARERGARVVAITNEADSLLAAEADVLVATDAGTEIAVPATKTVTAQLLAVVGIALALGPLPPTVADLADLAELPDAVRRVLADTDACETLAADWAHHDRLVVAGRGLGGAVALEGALKIRETSGVFAEGISVADLLHGPIAALGARVPVLLIDVGGPTTPDIGALRERLVADGVPHATVAPELGGLRTEAARAIATTVHLQNLARMFALRRGANPDAPAGLAKVTPTT</sequence>
<dbReference type="PANTHER" id="PTHR10937">
    <property type="entry name" value="GLUCOSAMINE--FRUCTOSE-6-PHOSPHATE AMINOTRANSFERASE, ISOMERIZING"/>
    <property type="match status" value="1"/>
</dbReference>
<dbReference type="PROSITE" id="PS51464">
    <property type="entry name" value="SIS"/>
    <property type="match status" value="2"/>
</dbReference>
<dbReference type="InterPro" id="IPR001347">
    <property type="entry name" value="SIS_dom"/>
</dbReference>
<dbReference type="SUPFAM" id="SSF53697">
    <property type="entry name" value="SIS domain"/>
    <property type="match status" value="1"/>
</dbReference>
<evidence type="ECO:0000259" key="3">
    <source>
        <dbReference type="PROSITE" id="PS51464"/>
    </source>
</evidence>
<dbReference type="Proteomes" id="UP000286931">
    <property type="component" value="Unassembled WGS sequence"/>
</dbReference>
<dbReference type="InterPro" id="IPR046348">
    <property type="entry name" value="SIS_dom_sf"/>
</dbReference>
<dbReference type="CDD" id="cd05008">
    <property type="entry name" value="SIS_GlmS_GlmD_1"/>
    <property type="match status" value="1"/>
</dbReference>
<dbReference type="CDD" id="cd05009">
    <property type="entry name" value="SIS_GlmS_GlmD_2"/>
    <property type="match status" value="1"/>
</dbReference>
<dbReference type="GO" id="GO:1901135">
    <property type="term" value="P:carbohydrate derivative metabolic process"/>
    <property type="evidence" value="ECO:0007669"/>
    <property type="project" value="InterPro"/>
</dbReference>
<dbReference type="InterPro" id="IPR035490">
    <property type="entry name" value="GlmS/FrlB_SIS"/>
</dbReference>
<evidence type="ECO:0000313" key="5">
    <source>
        <dbReference type="Proteomes" id="UP000286931"/>
    </source>
</evidence>
<proteinExistence type="predicted"/>
<keyword evidence="1" id="KW-0677">Repeat</keyword>
<comment type="caution">
    <text evidence="4">The sequence shown here is derived from an EMBL/GenBank/DDBJ whole genome shotgun (WGS) entry which is preliminary data.</text>
</comment>
<reference evidence="4 5" key="1">
    <citation type="submission" date="2018-12" db="EMBL/GenBank/DDBJ databases">
        <title>Draft genome sequence of Embleya hyalina NBRC 13850T.</title>
        <authorList>
            <person name="Komaki H."/>
            <person name="Hosoyama A."/>
            <person name="Kimura A."/>
            <person name="Ichikawa N."/>
            <person name="Tamura T."/>
        </authorList>
    </citation>
    <scope>NUCLEOTIDE SEQUENCE [LARGE SCALE GENOMIC DNA]</scope>
    <source>
        <strain evidence="4 5">NBRC 13850</strain>
    </source>
</reference>
<evidence type="ECO:0000256" key="2">
    <source>
        <dbReference type="SAM" id="MobiDB-lite"/>
    </source>
</evidence>
<dbReference type="Pfam" id="PF01380">
    <property type="entry name" value="SIS"/>
    <property type="match status" value="2"/>
</dbReference>
<dbReference type="GO" id="GO:0097367">
    <property type="term" value="F:carbohydrate derivative binding"/>
    <property type="evidence" value="ECO:0007669"/>
    <property type="project" value="InterPro"/>
</dbReference>
<accession>A0A401YJD5</accession>
<gene>
    <name evidence="4" type="primary">glmD</name>
    <name evidence="4" type="ORF">EHYA_02308</name>
</gene>
<feature type="domain" description="SIS" evidence="3">
    <location>
        <begin position="214"/>
        <end position="346"/>
    </location>
</feature>
<dbReference type="Gene3D" id="3.40.50.10490">
    <property type="entry name" value="Glucose-6-phosphate isomerase like protein, domain 1"/>
    <property type="match status" value="2"/>
</dbReference>
<dbReference type="InterPro" id="IPR035466">
    <property type="entry name" value="GlmS/AgaS_SIS"/>
</dbReference>
<dbReference type="PANTHER" id="PTHR10937:SF8">
    <property type="entry name" value="AMINOTRANSFERASE-RELATED"/>
    <property type="match status" value="1"/>
</dbReference>